<accession>V4KY18</accession>
<organism evidence="2 3">
    <name type="scientific">Eutrema salsugineum</name>
    <name type="common">Saltwater cress</name>
    <name type="synonym">Sisymbrium salsugineum</name>
    <dbReference type="NCBI Taxonomy" id="72664"/>
    <lineage>
        <taxon>Eukaryota</taxon>
        <taxon>Viridiplantae</taxon>
        <taxon>Streptophyta</taxon>
        <taxon>Embryophyta</taxon>
        <taxon>Tracheophyta</taxon>
        <taxon>Spermatophyta</taxon>
        <taxon>Magnoliopsida</taxon>
        <taxon>eudicotyledons</taxon>
        <taxon>Gunneridae</taxon>
        <taxon>Pentapetalae</taxon>
        <taxon>rosids</taxon>
        <taxon>malvids</taxon>
        <taxon>Brassicales</taxon>
        <taxon>Brassicaceae</taxon>
        <taxon>Eutremeae</taxon>
        <taxon>Eutrema</taxon>
    </lineage>
</organism>
<dbReference type="KEGG" id="eus:EUTSA_v10015165mg"/>
<proteinExistence type="predicted"/>
<evidence type="ECO:0000313" key="2">
    <source>
        <dbReference type="EMBL" id="ESQ42905.1"/>
    </source>
</evidence>
<reference evidence="2 3" key="1">
    <citation type="journal article" date="2013" name="Front. Plant Sci.">
        <title>The Reference Genome of the Halophytic Plant Eutrema salsugineum.</title>
        <authorList>
            <person name="Yang R."/>
            <person name="Jarvis D.E."/>
            <person name="Chen H."/>
            <person name="Beilstein M.A."/>
            <person name="Grimwood J."/>
            <person name="Jenkins J."/>
            <person name="Shu S."/>
            <person name="Prochnik S."/>
            <person name="Xin M."/>
            <person name="Ma C."/>
            <person name="Schmutz J."/>
            <person name="Wing R.A."/>
            <person name="Mitchell-Olds T."/>
            <person name="Schumaker K.S."/>
            <person name="Wang X."/>
        </authorList>
    </citation>
    <scope>NUCLEOTIDE SEQUENCE [LARGE SCALE GENOMIC DNA]</scope>
</reference>
<gene>
    <name evidence="2" type="ORF">EUTSA_v10015165mg</name>
</gene>
<dbReference type="PANTHER" id="PTHR36485">
    <property type="entry name" value="OS01G0939000 PROTEIN"/>
    <property type="match status" value="1"/>
</dbReference>
<name>V4KY18_EUTSA</name>
<keyword evidence="1" id="KW-1133">Transmembrane helix</keyword>
<keyword evidence="1" id="KW-0472">Membrane</keyword>
<keyword evidence="1" id="KW-0812">Transmembrane</keyword>
<dbReference type="EMBL" id="KI517464">
    <property type="protein sequence ID" value="ESQ42905.1"/>
    <property type="molecule type" value="Genomic_DNA"/>
</dbReference>
<feature type="transmembrane region" description="Helical" evidence="1">
    <location>
        <begin position="50"/>
        <end position="72"/>
    </location>
</feature>
<dbReference type="eggNOG" id="ENOG502S9T7">
    <property type="taxonomic scope" value="Eukaryota"/>
</dbReference>
<dbReference type="Gramene" id="ESQ42905">
    <property type="protein sequence ID" value="ESQ42905"/>
    <property type="gene ID" value="EUTSA_v10015165mg"/>
</dbReference>
<evidence type="ECO:0000256" key="1">
    <source>
        <dbReference type="SAM" id="Phobius"/>
    </source>
</evidence>
<dbReference type="Pfam" id="PF15159">
    <property type="entry name" value="PIG-Y"/>
    <property type="match status" value="1"/>
</dbReference>
<dbReference type="PANTHER" id="PTHR36485:SF1">
    <property type="entry name" value="TRANSMEMBRANE PROTEIN"/>
    <property type="match status" value="1"/>
</dbReference>
<dbReference type="AlphaFoldDB" id="V4KY18"/>
<dbReference type="InterPro" id="IPR029164">
    <property type="entry name" value="PIG-Y"/>
</dbReference>
<dbReference type="STRING" id="72664.V4KY18"/>
<feature type="transmembrane region" description="Helical" evidence="1">
    <location>
        <begin position="12"/>
        <end position="30"/>
    </location>
</feature>
<dbReference type="OMA" id="LANDRYY"/>
<evidence type="ECO:0008006" key="4">
    <source>
        <dbReference type="Google" id="ProtNLM"/>
    </source>
</evidence>
<dbReference type="Proteomes" id="UP000030689">
    <property type="component" value="Unassembled WGS sequence"/>
</dbReference>
<protein>
    <recommendedName>
        <fullName evidence="4">Phosphatidylinositol N-acetylglucosaminyltransferase subunit Y</fullName>
    </recommendedName>
</protein>
<keyword evidence="3" id="KW-1185">Reference proteome</keyword>
<evidence type="ECO:0000313" key="3">
    <source>
        <dbReference type="Proteomes" id="UP000030689"/>
    </source>
</evidence>
<sequence>MKLWGTTTREYFWGYFFVTIGSITFFGFLFEAVASSLFPLPQNTALANDRYYYCVLVPLTLPVIMVAVYFHWLSMKLFKHA</sequence>